<evidence type="ECO:0000313" key="1">
    <source>
        <dbReference type="EMBL" id="KAJ8642166.1"/>
    </source>
</evidence>
<protein>
    <submittedName>
        <fullName evidence="1">Uncharacterized protein</fullName>
    </submittedName>
</protein>
<accession>A0ACC2M965</accession>
<evidence type="ECO:0000313" key="2">
    <source>
        <dbReference type="Proteomes" id="UP001234297"/>
    </source>
</evidence>
<dbReference type="Proteomes" id="UP001234297">
    <property type="component" value="Chromosome 5"/>
</dbReference>
<reference evidence="1 2" key="1">
    <citation type="journal article" date="2022" name="Hortic Res">
        <title>A haplotype resolved chromosomal level avocado genome allows analysis of novel avocado genes.</title>
        <authorList>
            <person name="Nath O."/>
            <person name="Fletcher S.J."/>
            <person name="Hayward A."/>
            <person name="Shaw L.M."/>
            <person name="Masouleh A.K."/>
            <person name="Furtado A."/>
            <person name="Henry R.J."/>
            <person name="Mitter N."/>
        </authorList>
    </citation>
    <scope>NUCLEOTIDE SEQUENCE [LARGE SCALE GENOMIC DNA]</scope>
    <source>
        <strain evidence="2">cv. Hass</strain>
    </source>
</reference>
<dbReference type="EMBL" id="CM056813">
    <property type="protein sequence ID" value="KAJ8642166.1"/>
    <property type="molecule type" value="Genomic_DNA"/>
</dbReference>
<organism evidence="1 2">
    <name type="scientific">Persea americana</name>
    <name type="common">Avocado</name>
    <dbReference type="NCBI Taxonomy" id="3435"/>
    <lineage>
        <taxon>Eukaryota</taxon>
        <taxon>Viridiplantae</taxon>
        <taxon>Streptophyta</taxon>
        <taxon>Embryophyta</taxon>
        <taxon>Tracheophyta</taxon>
        <taxon>Spermatophyta</taxon>
        <taxon>Magnoliopsida</taxon>
        <taxon>Magnoliidae</taxon>
        <taxon>Laurales</taxon>
        <taxon>Lauraceae</taxon>
        <taxon>Persea</taxon>
    </lineage>
</organism>
<keyword evidence="2" id="KW-1185">Reference proteome</keyword>
<gene>
    <name evidence="1" type="ORF">MRB53_018860</name>
</gene>
<comment type="caution">
    <text evidence="1">The sequence shown here is derived from an EMBL/GenBank/DDBJ whole genome shotgun (WGS) entry which is preliminary data.</text>
</comment>
<proteinExistence type="predicted"/>
<sequence>MLAVDSEACGQQSFRKWCTPSCLMAYKGLANNQGAGENLKQKKKDEKQSGRERKALTEPTKTRVGFSGDPLFVCPGNDLGLRKEKTLLPLLCIELQHRRRDCFSSPG</sequence>
<name>A0ACC2M965_PERAE</name>